<keyword evidence="1" id="KW-0472">Membrane</keyword>
<keyword evidence="1" id="KW-0812">Transmembrane</keyword>
<organism evidence="2 3">
    <name type="scientific">Caldimonas brevitalea</name>
    <dbReference type="NCBI Taxonomy" id="413882"/>
    <lineage>
        <taxon>Bacteria</taxon>
        <taxon>Pseudomonadati</taxon>
        <taxon>Pseudomonadota</taxon>
        <taxon>Betaproteobacteria</taxon>
        <taxon>Burkholderiales</taxon>
        <taxon>Sphaerotilaceae</taxon>
        <taxon>Caldimonas</taxon>
    </lineage>
</organism>
<proteinExistence type="predicted"/>
<gene>
    <name evidence="2" type="ORF">AAW51_4156</name>
</gene>
<feature type="transmembrane region" description="Helical" evidence="1">
    <location>
        <begin position="7"/>
        <end position="26"/>
    </location>
</feature>
<dbReference type="Proteomes" id="UP000035352">
    <property type="component" value="Chromosome"/>
</dbReference>
<sequence length="88" mass="9753">MISWRGLGFLGFMIPLALWGLALSIWGHDNFAAARVALLLAAVLVWVIGRKLNQEAREEGDEEPHQAFGFPMQWSVLLALGGVFLTFL</sequence>
<keyword evidence="3" id="KW-1185">Reference proteome</keyword>
<name>A0A0G3BN72_9BURK</name>
<dbReference type="EMBL" id="CP011371">
    <property type="protein sequence ID" value="AKJ30847.1"/>
    <property type="molecule type" value="Genomic_DNA"/>
</dbReference>
<accession>A0A0G3BN72</accession>
<feature type="transmembrane region" description="Helical" evidence="1">
    <location>
        <begin position="32"/>
        <end position="49"/>
    </location>
</feature>
<reference evidence="2 3" key="1">
    <citation type="submission" date="2015-05" db="EMBL/GenBank/DDBJ databases">
        <authorList>
            <person name="Tang B."/>
            <person name="Yu Y."/>
        </authorList>
    </citation>
    <scope>NUCLEOTIDE SEQUENCE [LARGE SCALE GENOMIC DNA]</scope>
    <source>
        <strain evidence="2 3">DSM 7029</strain>
    </source>
</reference>
<dbReference type="AlphaFoldDB" id="A0A0G3BN72"/>
<evidence type="ECO:0000313" key="3">
    <source>
        <dbReference type="Proteomes" id="UP000035352"/>
    </source>
</evidence>
<evidence type="ECO:0000256" key="1">
    <source>
        <dbReference type="SAM" id="Phobius"/>
    </source>
</evidence>
<evidence type="ECO:0000313" key="2">
    <source>
        <dbReference type="EMBL" id="AKJ30847.1"/>
    </source>
</evidence>
<protein>
    <submittedName>
        <fullName evidence="2">Uncharacterized protein</fullName>
    </submittedName>
</protein>
<dbReference type="RefSeq" id="WP_157359994.1">
    <property type="nucleotide sequence ID" value="NZ_CP011371.1"/>
</dbReference>
<dbReference type="KEGG" id="pbh:AAW51_4156"/>
<keyword evidence="1" id="KW-1133">Transmembrane helix</keyword>